<reference evidence="1 2" key="1">
    <citation type="submission" date="2018-06" db="EMBL/GenBank/DDBJ databases">
        <title>Genomic Encyclopedia of Type Strains, Phase III (KMG-III): the genomes of soil and plant-associated and newly described type strains.</title>
        <authorList>
            <person name="Whitman W."/>
        </authorList>
    </citation>
    <scope>NUCLEOTIDE SEQUENCE [LARGE SCALE GENOMIC DNA]</scope>
    <source>
        <strain evidence="1 2">ORS 1419</strain>
    </source>
</reference>
<comment type="caution">
    <text evidence="1">The sequence shown here is derived from an EMBL/GenBank/DDBJ whole genome shotgun (WGS) entry which is preliminary data.</text>
</comment>
<name>A0A318T4K7_9HYPH</name>
<keyword evidence="2" id="KW-1185">Reference proteome</keyword>
<dbReference type="OrthoDB" id="8084083at2"/>
<evidence type="ECO:0000313" key="1">
    <source>
        <dbReference type="EMBL" id="PYE89205.1"/>
    </source>
</evidence>
<evidence type="ECO:0000313" key="2">
    <source>
        <dbReference type="Proteomes" id="UP000247454"/>
    </source>
</evidence>
<accession>A0A318T4K7</accession>
<sequence length="98" mass="10833">MDDKVFPVPVIIYIGDARSRVVASAWEAVECLKTYWRNREQGRTYRQALQTCLDALDGLRPVAKARRAFLHAAQEAGLIPPPASAHNHAGHGRASHGF</sequence>
<dbReference type="Proteomes" id="UP000247454">
    <property type="component" value="Unassembled WGS sequence"/>
</dbReference>
<dbReference type="Pfam" id="PF06169">
    <property type="entry name" value="DUF982"/>
    <property type="match status" value="1"/>
</dbReference>
<dbReference type="AlphaFoldDB" id="A0A318T4K7"/>
<dbReference type="InterPro" id="IPR010385">
    <property type="entry name" value="DUF982"/>
</dbReference>
<gene>
    <name evidence="1" type="ORF">C7477_10440</name>
</gene>
<proteinExistence type="predicted"/>
<dbReference type="EMBL" id="QJTF01000004">
    <property type="protein sequence ID" value="PYE89205.1"/>
    <property type="molecule type" value="Genomic_DNA"/>
</dbReference>
<dbReference type="Gene3D" id="6.10.250.730">
    <property type="match status" value="1"/>
</dbReference>
<dbReference type="RefSeq" id="WP_110749483.1">
    <property type="nucleotide sequence ID" value="NZ_QJTF01000004.1"/>
</dbReference>
<protein>
    <submittedName>
        <fullName evidence="1">Uncharacterized protein DUF982</fullName>
    </submittedName>
</protein>
<organism evidence="1 2">
    <name type="scientific">Phyllobacterium leguminum</name>
    <dbReference type="NCBI Taxonomy" id="314237"/>
    <lineage>
        <taxon>Bacteria</taxon>
        <taxon>Pseudomonadati</taxon>
        <taxon>Pseudomonadota</taxon>
        <taxon>Alphaproteobacteria</taxon>
        <taxon>Hyphomicrobiales</taxon>
        <taxon>Phyllobacteriaceae</taxon>
        <taxon>Phyllobacterium</taxon>
    </lineage>
</organism>